<evidence type="ECO:0000313" key="4">
    <source>
        <dbReference type="Proteomes" id="UP000185062"/>
    </source>
</evidence>
<feature type="domain" description="CHAD" evidence="2">
    <location>
        <begin position="223"/>
        <end position="521"/>
    </location>
</feature>
<name>A0A1N6GZ88_9PROT</name>
<dbReference type="PROSITE" id="PS51708">
    <property type="entry name" value="CHAD"/>
    <property type="match status" value="1"/>
</dbReference>
<dbReference type="RefSeq" id="WP_074202504.1">
    <property type="nucleotide sequence ID" value="NZ_FSRO01000001.1"/>
</dbReference>
<dbReference type="SMART" id="SM00880">
    <property type="entry name" value="CHAD"/>
    <property type="match status" value="1"/>
</dbReference>
<dbReference type="InterPro" id="IPR039013">
    <property type="entry name" value="YgiF"/>
</dbReference>
<dbReference type="Pfam" id="PF01928">
    <property type="entry name" value="CYTH"/>
    <property type="match status" value="1"/>
</dbReference>
<dbReference type="InterPro" id="IPR033469">
    <property type="entry name" value="CYTH-like_dom_sf"/>
</dbReference>
<dbReference type="Pfam" id="PF05235">
    <property type="entry name" value="CHAD"/>
    <property type="match status" value="1"/>
</dbReference>
<dbReference type="STRING" id="44575.SAMN05216419_102714"/>
<evidence type="ECO:0000313" key="3">
    <source>
        <dbReference type="EMBL" id="SIO12829.1"/>
    </source>
</evidence>
<dbReference type="AlphaFoldDB" id="A0A1N6GZ88"/>
<proteinExistence type="predicted"/>
<organism evidence="3 4">
    <name type="scientific">Nitrosomonas cryotolerans ATCC 49181</name>
    <dbReference type="NCBI Taxonomy" id="1131553"/>
    <lineage>
        <taxon>Bacteria</taxon>
        <taxon>Pseudomonadati</taxon>
        <taxon>Pseudomonadota</taxon>
        <taxon>Betaproteobacteria</taxon>
        <taxon>Nitrosomonadales</taxon>
        <taxon>Nitrosomonadaceae</taxon>
        <taxon>Nitrosomonas</taxon>
    </lineage>
</organism>
<reference evidence="3 4" key="1">
    <citation type="submission" date="2016-12" db="EMBL/GenBank/DDBJ databases">
        <authorList>
            <person name="Song W.-J."/>
            <person name="Kurnit D.M."/>
        </authorList>
    </citation>
    <scope>NUCLEOTIDE SEQUENCE [LARGE SCALE GENOMIC DNA]</scope>
    <source>
        <strain evidence="3 4">ATCC 49181</strain>
    </source>
</reference>
<dbReference type="GO" id="GO:0046872">
    <property type="term" value="F:metal ion binding"/>
    <property type="evidence" value="ECO:0007669"/>
    <property type="project" value="TreeGrafter"/>
</dbReference>
<dbReference type="eggNOG" id="COG3025">
    <property type="taxonomic scope" value="Bacteria"/>
</dbReference>
<dbReference type="eggNOG" id="COG5607">
    <property type="taxonomic scope" value="Bacteria"/>
</dbReference>
<dbReference type="InterPro" id="IPR007899">
    <property type="entry name" value="CHAD_dom"/>
</dbReference>
<dbReference type="PANTHER" id="PTHR39569:SF1">
    <property type="entry name" value="INORGANIC TRIPHOSPHATASE"/>
    <property type="match status" value="1"/>
</dbReference>
<dbReference type="EMBL" id="FSRO01000001">
    <property type="protein sequence ID" value="SIO12829.1"/>
    <property type="molecule type" value="Genomic_DNA"/>
</dbReference>
<dbReference type="SMART" id="SM01118">
    <property type="entry name" value="CYTH"/>
    <property type="match status" value="1"/>
</dbReference>
<keyword evidence="4" id="KW-1185">Reference proteome</keyword>
<feature type="domain" description="CYTH" evidence="1">
    <location>
        <begin position="3"/>
        <end position="208"/>
    </location>
</feature>
<dbReference type="CDD" id="cd07756">
    <property type="entry name" value="CYTH-like_Pase_CHAD"/>
    <property type="match status" value="1"/>
</dbReference>
<dbReference type="Proteomes" id="UP000185062">
    <property type="component" value="Unassembled WGS sequence"/>
</dbReference>
<dbReference type="Gene3D" id="1.40.20.10">
    <property type="entry name" value="CHAD domain"/>
    <property type="match status" value="1"/>
</dbReference>
<sequence length="525" mass="60119">MIPTEIELKLRLSPKHVADLQCLPLLKSMSMTRPITQKLYSIYYDTPDLHLMHHGIALRLRRVGRHWIQTIKGGGSASAGLHQHNEWEARVSNEQPDFTKITDPNLIRLLSGPQLRKQLRPIFTTDFSRHTRLLQLNDGSQAEFSLDQGKISTDRKKSALCEIEIELKSGNSVQLLEFALVLSRAFPFPLRLENTNKAERGFALYSGQKRPPSKAQPLVMHPDTDLAAAFKEVLQNCLTHLNNNENGLLEDSNSEYLHQMRIALRRQQSALNQFSQALPKDRLLLAIAPELKWLTRQFNPARDWDVFCTQTLPMIHTGFPDHTGINKLKKSCLRLRHKHYKSAQHAVKSKRYLEIMLKLSLWLNSKQLSPQFRSGNPAASLHTSVIPFSNTLLTNQHQQLKKYGNSLTTLSTSSLHSFRISIKKQRYLTEFFITLYPGRESSQYLRSLHELQDILGVINDQAVIKQYLKKIKITRKTTTQSEAIGIILGWVAHQTLLQKPALNRAWISFNKTAPFWQKTTAGKRA</sequence>
<dbReference type="InterPro" id="IPR038186">
    <property type="entry name" value="CHAD_dom_sf"/>
</dbReference>
<protein>
    <submittedName>
        <fullName evidence="3">CYTH domain-containing protein</fullName>
    </submittedName>
</protein>
<accession>A0A1N6GZ88</accession>
<dbReference type="PROSITE" id="PS51707">
    <property type="entry name" value="CYTH"/>
    <property type="match status" value="1"/>
</dbReference>
<evidence type="ECO:0000259" key="2">
    <source>
        <dbReference type="PROSITE" id="PS51708"/>
    </source>
</evidence>
<dbReference type="SUPFAM" id="SSF55154">
    <property type="entry name" value="CYTH-like phosphatases"/>
    <property type="match status" value="1"/>
</dbReference>
<gene>
    <name evidence="3" type="ORF">SAMN02743940_0942</name>
</gene>
<evidence type="ECO:0000259" key="1">
    <source>
        <dbReference type="PROSITE" id="PS51707"/>
    </source>
</evidence>
<dbReference type="Gene3D" id="2.40.320.10">
    <property type="entry name" value="Hypothetical Protein Pfu-838710-001"/>
    <property type="match status" value="1"/>
</dbReference>
<dbReference type="InterPro" id="IPR023577">
    <property type="entry name" value="CYTH_domain"/>
</dbReference>
<dbReference type="PANTHER" id="PTHR39569">
    <property type="entry name" value="INORGANIC TRIPHOSPHATASE"/>
    <property type="match status" value="1"/>
</dbReference>
<dbReference type="GO" id="GO:0050355">
    <property type="term" value="F:inorganic triphosphate phosphatase activity"/>
    <property type="evidence" value="ECO:0007669"/>
    <property type="project" value="InterPro"/>
</dbReference>